<evidence type="ECO:0000256" key="1">
    <source>
        <dbReference type="SAM" id="MobiDB-lite"/>
    </source>
</evidence>
<evidence type="ECO:0000313" key="2">
    <source>
        <dbReference type="EMBL" id="MEV0974093.1"/>
    </source>
</evidence>
<name>A0ABV3GR40_MICGL</name>
<dbReference type="EMBL" id="JBFALK010000027">
    <property type="protein sequence ID" value="MEV0974093.1"/>
    <property type="molecule type" value="Genomic_DNA"/>
</dbReference>
<accession>A0ABV3GR40</accession>
<sequence length="42" mass="4502">MIHVAVPGFGAIVSGWEEPMRVRPPRKGMRPGTAAGDPQTPF</sequence>
<feature type="region of interest" description="Disordered" evidence="1">
    <location>
        <begin position="22"/>
        <end position="42"/>
    </location>
</feature>
<organism evidence="2 3">
    <name type="scientific">Microtetraspora glauca</name>
    <dbReference type="NCBI Taxonomy" id="1996"/>
    <lineage>
        <taxon>Bacteria</taxon>
        <taxon>Bacillati</taxon>
        <taxon>Actinomycetota</taxon>
        <taxon>Actinomycetes</taxon>
        <taxon>Streptosporangiales</taxon>
        <taxon>Streptosporangiaceae</taxon>
        <taxon>Microtetraspora</taxon>
    </lineage>
</organism>
<reference evidence="2 3" key="1">
    <citation type="submission" date="2024-06" db="EMBL/GenBank/DDBJ databases">
        <title>The Natural Products Discovery Center: Release of the First 8490 Sequenced Strains for Exploring Actinobacteria Biosynthetic Diversity.</title>
        <authorList>
            <person name="Kalkreuter E."/>
            <person name="Kautsar S.A."/>
            <person name="Yang D."/>
            <person name="Bader C.D."/>
            <person name="Teijaro C.N."/>
            <person name="Fluegel L."/>
            <person name="Davis C.M."/>
            <person name="Simpson J.R."/>
            <person name="Lauterbach L."/>
            <person name="Steele A.D."/>
            <person name="Gui C."/>
            <person name="Meng S."/>
            <person name="Li G."/>
            <person name="Viehrig K."/>
            <person name="Ye F."/>
            <person name="Su P."/>
            <person name="Kiefer A.F."/>
            <person name="Nichols A."/>
            <person name="Cepeda A.J."/>
            <person name="Yan W."/>
            <person name="Fan B."/>
            <person name="Jiang Y."/>
            <person name="Adhikari A."/>
            <person name="Zheng C.-J."/>
            <person name="Schuster L."/>
            <person name="Cowan T.M."/>
            <person name="Smanski M.J."/>
            <person name="Chevrette M.G."/>
            <person name="De Carvalho L.P.S."/>
            <person name="Shen B."/>
        </authorList>
    </citation>
    <scope>NUCLEOTIDE SEQUENCE [LARGE SCALE GENOMIC DNA]</scope>
    <source>
        <strain evidence="2 3">NPDC050100</strain>
    </source>
</reference>
<protein>
    <submittedName>
        <fullName evidence="2">Uncharacterized protein</fullName>
    </submittedName>
</protein>
<dbReference type="Proteomes" id="UP001551675">
    <property type="component" value="Unassembled WGS sequence"/>
</dbReference>
<keyword evidence="3" id="KW-1185">Reference proteome</keyword>
<comment type="caution">
    <text evidence="2">The sequence shown here is derived from an EMBL/GenBank/DDBJ whole genome shotgun (WGS) entry which is preliminary data.</text>
</comment>
<evidence type="ECO:0000313" key="3">
    <source>
        <dbReference type="Proteomes" id="UP001551675"/>
    </source>
</evidence>
<proteinExistence type="predicted"/>
<gene>
    <name evidence="2" type="ORF">AB0I59_36335</name>
</gene>
<dbReference type="RefSeq" id="WP_358140335.1">
    <property type="nucleotide sequence ID" value="NZ_JBFALK010000027.1"/>
</dbReference>